<dbReference type="OrthoDB" id="6367582at2759"/>
<accession>A0A979FJ41</accession>
<dbReference type="PROSITE" id="PS50184">
    <property type="entry name" value="VWFC_2"/>
    <property type="match status" value="1"/>
</dbReference>
<proteinExistence type="predicted"/>
<dbReference type="PANTHER" id="PTHR11348:SF17">
    <property type="entry name" value="CCN"/>
    <property type="match status" value="1"/>
</dbReference>
<evidence type="ECO:0000259" key="3">
    <source>
        <dbReference type="PROSITE" id="PS50184"/>
    </source>
</evidence>
<name>A0A979FJ41_HYAAZ</name>
<feature type="domain" description="VWFC" evidence="3">
    <location>
        <begin position="328"/>
        <end position="394"/>
    </location>
</feature>
<evidence type="ECO:0000256" key="1">
    <source>
        <dbReference type="ARBA" id="ARBA00022729"/>
    </source>
</evidence>
<evidence type="ECO:0000313" key="5">
    <source>
        <dbReference type="RefSeq" id="XP_047737000.1"/>
    </source>
</evidence>
<dbReference type="CTD" id="39972"/>
<dbReference type="GO" id="GO:0007165">
    <property type="term" value="P:signal transduction"/>
    <property type="evidence" value="ECO:0007669"/>
    <property type="project" value="InterPro"/>
</dbReference>
<sequence length="621" mass="68335">MEFRNSSVLSSGDLHTGQQIAAVKQILLPEDRRGTRRNTTTHFSRVGLRPEVEKWPSSGHSPSYMEHTTRGRLFDDTLDRPAGDIKNACHAHTLEKESSFSSAVWRNIHSSRCEVSSKASKVSHKPRDGMFMSKEDFGFKCKFGHYTLKLQCLLFVTVLMTVTISERAQASKPSCFKCGLARTAELHRSIHDEKLENLGGGNMPVASSSVIRATESREFQVTGAEAASIDFLGKGSEEGPEKGLTESNEKGPTESHEKGPTESLEKGPAESHEKGPRESHEKGPRESHENGPAEQEEVCGPRRSCPEGKTCRYRVPGTIGVCTDAVSLPCVVNGTSYEDGTSFLLDCRTECTCTGGAYACVSLCPEEALPPSSHCRNPALQETGQQCCRQWTCDPDPDAMAPGSSRCDVTVSRWSACSSLSCGLGLSQRWATDSITCRPELQTRLCQLRPCASMVSAEPQRRRRLIRQRSHHCKATLRAERAERLIAGPCVSQRRYRAKRCNSCRDSCCAAFVDTSLEVTFLCPLHAVPPYLLPDSALSPVDQAALFEAATDPDTHEGRIGDLTVAGEQEYDNVTASNYEVVVKRVQWILRCRCTPTCQTPTVLPTTSPTWGPEFEYFEAS</sequence>
<feature type="region of interest" description="Disordered" evidence="2">
    <location>
        <begin position="231"/>
        <end position="303"/>
    </location>
</feature>
<dbReference type="GO" id="GO:0045597">
    <property type="term" value="P:positive regulation of cell differentiation"/>
    <property type="evidence" value="ECO:0007669"/>
    <property type="project" value="TreeGrafter"/>
</dbReference>
<evidence type="ECO:0000256" key="2">
    <source>
        <dbReference type="SAM" id="MobiDB-lite"/>
    </source>
</evidence>
<organism evidence="4 5">
    <name type="scientific">Hyalella azteca</name>
    <name type="common">Amphipod</name>
    <dbReference type="NCBI Taxonomy" id="294128"/>
    <lineage>
        <taxon>Eukaryota</taxon>
        <taxon>Metazoa</taxon>
        <taxon>Ecdysozoa</taxon>
        <taxon>Arthropoda</taxon>
        <taxon>Crustacea</taxon>
        <taxon>Multicrustacea</taxon>
        <taxon>Malacostraca</taxon>
        <taxon>Eumalacostraca</taxon>
        <taxon>Peracarida</taxon>
        <taxon>Amphipoda</taxon>
        <taxon>Senticaudata</taxon>
        <taxon>Talitrida</taxon>
        <taxon>Talitroidea</taxon>
        <taxon>Hyalellidae</taxon>
        <taxon>Hyalella</taxon>
    </lineage>
</organism>
<keyword evidence="4" id="KW-1185">Reference proteome</keyword>
<protein>
    <submittedName>
        <fullName evidence="5">Uncharacterized protein LOC108680218 isoform X1</fullName>
    </submittedName>
</protein>
<dbReference type="InterPro" id="IPR050941">
    <property type="entry name" value="CCN"/>
</dbReference>
<dbReference type="GO" id="GO:0007155">
    <property type="term" value="P:cell adhesion"/>
    <property type="evidence" value="ECO:0007669"/>
    <property type="project" value="TreeGrafter"/>
</dbReference>
<feature type="compositionally biased region" description="Basic and acidic residues" evidence="2">
    <location>
        <begin position="235"/>
        <end position="291"/>
    </location>
</feature>
<dbReference type="GO" id="GO:0008201">
    <property type="term" value="F:heparin binding"/>
    <property type="evidence" value="ECO:0007669"/>
    <property type="project" value="TreeGrafter"/>
</dbReference>
<dbReference type="GeneID" id="108680218"/>
<dbReference type="AlphaFoldDB" id="A0A979FJ41"/>
<keyword evidence="1" id="KW-0732">Signal</keyword>
<reference evidence="5" key="1">
    <citation type="submission" date="2025-08" db="UniProtKB">
        <authorList>
            <consortium name="RefSeq"/>
        </authorList>
    </citation>
    <scope>IDENTIFICATION</scope>
    <source>
        <tissue evidence="5">Whole organism</tissue>
    </source>
</reference>
<dbReference type="Proteomes" id="UP000694843">
    <property type="component" value="Unplaced"/>
</dbReference>
<dbReference type="RefSeq" id="XP_047737000.1">
    <property type="nucleotide sequence ID" value="XM_047881044.1"/>
</dbReference>
<evidence type="ECO:0000313" key="4">
    <source>
        <dbReference type="Proteomes" id="UP000694843"/>
    </source>
</evidence>
<dbReference type="Pfam" id="PF19035">
    <property type="entry name" value="TSP1_CCN"/>
    <property type="match status" value="1"/>
</dbReference>
<dbReference type="InterPro" id="IPR043973">
    <property type="entry name" value="TSP1_CCN"/>
</dbReference>
<dbReference type="GO" id="GO:0031012">
    <property type="term" value="C:extracellular matrix"/>
    <property type="evidence" value="ECO:0007669"/>
    <property type="project" value="TreeGrafter"/>
</dbReference>
<dbReference type="InterPro" id="IPR001007">
    <property type="entry name" value="VWF_dom"/>
</dbReference>
<dbReference type="GO" id="GO:0005615">
    <property type="term" value="C:extracellular space"/>
    <property type="evidence" value="ECO:0007669"/>
    <property type="project" value="TreeGrafter"/>
</dbReference>
<dbReference type="GO" id="GO:0005178">
    <property type="term" value="F:integrin binding"/>
    <property type="evidence" value="ECO:0007669"/>
    <property type="project" value="TreeGrafter"/>
</dbReference>
<dbReference type="PANTHER" id="PTHR11348">
    <property type="entry name" value="CONNECTIVE TISSUE GROWTH FACTOR-RELATED"/>
    <property type="match status" value="1"/>
</dbReference>
<dbReference type="SMART" id="SM00214">
    <property type="entry name" value="VWC"/>
    <property type="match status" value="1"/>
</dbReference>
<dbReference type="PROSITE" id="PS01208">
    <property type="entry name" value="VWFC_1"/>
    <property type="match status" value="1"/>
</dbReference>
<gene>
    <name evidence="5" type="primary">LOC108680218</name>
</gene>